<evidence type="ECO:0000313" key="7">
    <source>
        <dbReference type="EMBL" id="MEZ0476460.1"/>
    </source>
</evidence>
<evidence type="ECO:0000256" key="2">
    <source>
        <dbReference type="ARBA" id="ARBA00022741"/>
    </source>
</evidence>
<keyword evidence="2" id="KW-0547">Nucleotide-binding</keyword>
<dbReference type="Gene3D" id="1.25.40.10">
    <property type="entry name" value="Tetratricopeptide repeat domain"/>
    <property type="match status" value="2"/>
</dbReference>
<keyword evidence="5" id="KW-0802">TPR repeat</keyword>
<accession>A0ABV4HUQ5</accession>
<feature type="domain" description="Protein kinase" evidence="6">
    <location>
        <begin position="80"/>
        <end position="340"/>
    </location>
</feature>
<dbReference type="Pfam" id="PF13424">
    <property type="entry name" value="TPR_12"/>
    <property type="match status" value="2"/>
</dbReference>
<dbReference type="CDD" id="cd14014">
    <property type="entry name" value="STKc_PknB_like"/>
    <property type="match status" value="1"/>
</dbReference>
<keyword evidence="8" id="KW-1185">Reference proteome</keyword>
<keyword evidence="4" id="KW-0067">ATP-binding</keyword>
<organism evidence="7 8">
    <name type="scientific">Luteimonas salinilitoris</name>
    <dbReference type="NCBI Taxonomy" id="3237697"/>
    <lineage>
        <taxon>Bacteria</taxon>
        <taxon>Pseudomonadati</taxon>
        <taxon>Pseudomonadota</taxon>
        <taxon>Gammaproteobacteria</taxon>
        <taxon>Lysobacterales</taxon>
        <taxon>Lysobacteraceae</taxon>
        <taxon>Luteimonas</taxon>
    </lineage>
</organism>
<feature type="repeat" description="TPR" evidence="5">
    <location>
        <begin position="532"/>
        <end position="565"/>
    </location>
</feature>
<evidence type="ECO:0000256" key="1">
    <source>
        <dbReference type="ARBA" id="ARBA00022679"/>
    </source>
</evidence>
<evidence type="ECO:0000256" key="5">
    <source>
        <dbReference type="PROSITE-ProRule" id="PRU00339"/>
    </source>
</evidence>
<comment type="caution">
    <text evidence="7">The sequence shown here is derived from an EMBL/GenBank/DDBJ whole genome shotgun (WGS) entry which is preliminary data.</text>
</comment>
<dbReference type="Pfam" id="PF13374">
    <property type="entry name" value="TPR_10"/>
    <property type="match status" value="3"/>
</dbReference>
<keyword evidence="3" id="KW-0418">Kinase</keyword>
<dbReference type="EMBL" id="JBFWIC010000036">
    <property type="protein sequence ID" value="MEZ0476460.1"/>
    <property type="molecule type" value="Genomic_DNA"/>
</dbReference>
<gene>
    <name evidence="7" type="ORF">AB6713_17840</name>
</gene>
<dbReference type="Pfam" id="PF00069">
    <property type="entry name" value="Pkinase"/>
    <property type="match status" value="1"/>
</dbReference>
<dbReference type="PROSITE" id="PS50005">
    <property type="entry name" value="TPR"/>
    <property type="match status" value="2"/>
</dbReference>
<dbReference type="SUPFAM" id="SSF56112">
    <property type="entry name" value="Protein kinase-like (PK-like)"/>
    <property type="match status" value="1"/>
</dbReference>
<dbReference type="SMART" id="SM00220">
    <property type="entry name" value="S_TKc"/>
    <property type="match status" value="1"/>
</dbReference>
<protein>
    <submittedName>
        <fullName evidence="7">Tetratricopeptide repeat protein</fullName>
    </submittedName>
</protein>
<dbReference type="InterPro" id="IPR000719">
    <property type="entry name" value="Prot_kinase_dom"/>
</dbReference>
<sequence length="924" mass="101382">MEAARWQDLRQLFDAVCDLPPTQWAPRLRDLSDDPALIEEALALLTAQTASFDRALEPLGELIATLSASELQAGDRLGAWQLVERLASGGMGIVFIAERADELFRQRVAIKLLRGSVANAAVAERLASERQILADLQHPNIARLYDGGTTPSGQPYLVMEYVAGLPLDRHCERHAPDLRQRLRLFLRICRAVQAAHQRLVVHCDLKPSNVLVREDGEPVLLDFGIARMMGEGSDGDTGGFCTPAYASPELLAGAHVSVVSDVFGLGVLFTELLACRRTDRGVADRERPMPVPSALAAADCAWRKRLPGDLDAIALRACALDPARRYPSVEAFAADIERHLARQPVTARAPTLRYRSGRWLRRHWRESAVAGVAVLAAATFVWRLGEERARAEQEAAVAGQVGDFLVAAFDAADPHMRGARGTEDVSARQVLDASAARIDEALDTTPAVRARLRAVLGRAYRNLGQSQRAEALLTQAAEGFLDPQVAQPGPAAQALSELSRSLSQRQYGEAAVAAARRALALRQPLGRPLDTADAYDALGLALSAKGDFAEAEQALKAALALRDERATPASPAEQARTLHNLAQLYRQRGELERAERSYRDALAIRRRLGERSVDTQSSLHGLAMSLFAQGKLPGARRVQDENLQLARALYGEDSDRVANVHVDLAGVLHNLGDYGRARAHYRQALTIMARVTGDDSLDYARILNNFSGLEYARGAVDEAESLCRRAITIRRSHLGDEERRVLRTEAALGRILARSGRVQEAQPLVERALAVWTRRYPDDHAGILMVRLGHAEWLLAQNRLDEADVALADIDIDLDRGEYNALMSMRPAALAAELAQRRQDWAASSQAWERLLALPAATWADPVMIGRWRVPYAEVLAAQGRFQAADEQLRIAAPPLRRELVPDDEMLRRLHALERTLSAVRAAG</sequence>
<feature type="repeat" description="TPR" evidence="5">
    <location>
        <begin position="575"/>
        <end position="608"/>
    </location>
</feature>
<dbReference type="SUPFAM" id="SSF48452">
    <property type="entry name" value="TPR-like"/>
    <property type="match status" value="2"/>
</dbReference>
<dbReference type="Proteomes" id="UP001566331">
    <property type="component" value="Unassembled WGS sequence"/>
</dbReference>
<keyword evidence="1" id="KW-0808">Transferase</keyword>
<dbReference type="RefSeq" id="WP_370563669.1">
    <property type="nucleotide sequence ID" value="NZ_JBFWIB010000004.1"/>
</dbReference>
<dbReference type="Gene3D" id="1.10.510.10">
    <property type="entry name" value="Transferase(Phosphotransferase) domain 1"/>
    <property type="match status" value="1"/>
</dbReference>
<dbReference type="SMART" id="SM00028">
    <property type="entry name" value="TPR"/>
    <property type="match status" value="5"/>
</dbReference>
<reference evidence="7 8" key="1">
    <citation type="submission" date="2024-07" db="EMBL/GenBank/DDBJ databases">
        <title>Luteimonas salilacus sp. nov., isolated from the shore soil of Salt Lake in Tibet of China.</title>
        <authorList>
            <person name="Zhang X."/>
            <person name="Li A."/>
        </authorList>
    </citation>
    <scope>NUCLEOTIDE SEQUENCE [LARGE SCALE GENOMIC DNA]</scope>
    <source>
        <strain evidence="7 8">B3-2-R+30</strain>
    </source>
</reference>
<dbReference type="InterPro" id="IPR008271">
    <property type="entry name" value="Ser/Thr_kinase_AS"/>
</dbReference>
<dbReference type="PROSITE" id="PS50011">
    <property type="entry name" value="PROTEIN_KINASE_DOM"/>
    <property type="match status" value="1"/>
</dbReference>
<dbReference type="PANTHER" id="PTHR43289:SF34">
    <property type="entry name" value="SERINE_THREONINE-PROTEIN KINASE YBDM-RELATED"/>
    <property type="match status" value="1"/>
</dbReference>
<dbReference type="Gene3D" id="3.30.200.20">
    <property type="entry name" value="Phosphorylase Kinase, domain 1"/>
    <property type="match status" value="1"/>
</dbReference>
<evidence type="ECO:0000259" key="6">
    <source>
        <dbReference type="PROSITE" id="PS50011"/>
    </source>
</evidence>
<evidence type="ECO:0000256" key="3">
    <source>
        <dbReference type="ARBA" id="ARBA00022777"/>
    </source>
</evidence>
<dbReference type="InterPro" id="IPR011990">
    <property type="entry name" value="TPR-like_helical_dom_sf"/>
</dbReference>
<dbReference type="PROSITE" id="PS00108">
    <property type="entry name" value="PROTEIN_KINASE_ST"/>
    <property type="match status" value="1"/>
</dbReference>
<evidence type="ECO:0000313" key="8">
    <source>
        <dbReference type="Proteomes" id="UP001566331"/>
    </source>
</evidence>
<dbReference type="InterPro" id="IPR011009">
    <property type="entry name" value="Kinase-like_dom_sf"/>
</dbReference>
<dbReference type="PANTHER" id="PTHR43289">
    <property type="entry name" value="MITOGEN-ACTIVATED PROTEIN KINASE KINASE KINASE 20-RELATED"/>
    <property type="match status" value="1"/>
</dbReference>
<proteinExistence type="predicted"/>
<name>A0ABV4HUQ5_9GAMM</name>
<dbReference type="InterPro" id="IPR019734">
    <property type="entry name" value="TPR_rpt"/>
</dbReference>
<evidence type="ECO:0000256" key="4">
    <source>
        <dbReference type="ARBA" id="ARBA00022840"/>
    </source>
</evidence>